<dbReference type="InterPro" id="IPR002725">
    <property type="entry name" value="YgjP-like_metallopeptidase"/>
</dbReference>
<dbReference type="RefSeq" id="WP_377458046.1">
    <property type="nucleotide sequence ID" value="NZ_JBHLUB010000003.1"/>
</dbReference>
<protein>
    <submittedName>
        <fullName evidence="3">SprT-like domain-containing protein</fullName>
    </submittedName>
</protein>
<name>A0ABV6P8A7_9MICC</name>
<feature type="region of interest" description="Disordered" evidence="1">
    <location>
        <begin position="174"/>
        <end position="195"/>
    </location>
</feature>
<evidence type="ECO:0000256" key="1">
    <source>
        <dbReference type="SAM" id="MobiDB-lite"/>
    </source>
</evidence>
<sequence length="195" mass="22057">MSTQELRIQGHRVKVVRSARRRKTISANWEDGLIRLQIPATLSKDEELRWAERMVTKLHRRSGATDFGQEQLENLAAELNERYFDGAATPSEVVFSSRQNTLWGSCSRRSRKIRLNQDLARMPQWVLEGVLVHELAHLLEPNHGPRFKALEARYERIKEVHAFLAGVSHIKSGPGGANANDVPGTLDDDGAELED</sequence>
<evidence type="ECO:0000313" key="3">
    <source>
        <dbReference type="EMBL" id="MFC0581359.1"/>
    </source>
</evidence>
<dbReference type="Proteomes" id="UP001589862">
    <property type="component" value="Unassembled WGS sequence"/>
</dbReference>
<proteinExistence type="predicted"/>
<dbReference type="CDD" id="cd07344">
    <property type="entry name" value="M48_yhfN_like"/>
    <property type="match status" value="1"/>
</dbReference>
<feature type="compositionally biased region" description="Acidic residues" evidence="1">
    <location>
        <begin position="186"/>
        <end position="195"/>
    </location>
</feature>
<gene>
    <name evidence="3" type="ORF">ACFFFR_03000</name>
</gene>
<reference evidence="3 4" key="1">
    <citation type="submission" date="2024-09" db="EMBL/GenBank/DDBJ databases">
        <authorList>
            <person name="Sun Q."/>
            <person name="Mori K."/>
        </authorList>
    </citation>
    <scope>NUCLEOTIDE SEQUENCE [LARGE SCALE GENOMIC DNA]</scope>
    <source>
        <strain evidence="3 4">NCAIM B.02604</strain>
    </source>
</reference>
<dbReference type="PANTHER" id="PTHR30399:SF1">
    <property type="entry name" value="UTP PYROPHOSPHATASE"/>
    <property type="match status" value="1"/>
</dbReference>
<dbReference type="Gene3D" id="3.30.2010.10">
    <property type="entry name" value="Metalloproteases ('zincins'), catalytic domain"/>
    <property type="match status" value="1"/>
</dbReference>
<dbReference type="Pfam" id="PF01863">
    <property type="entry name" value="YgjP-like"/>
    <property type="match status" value="1"/>
</dbReference>
<accession>A0ABV6P8A7</accession>
<comment type="caution">
    <text evidence="3">The sequence shown here is derived from an EMBL/GenBank/DDBJ whole genome shotgun (WGS) entry which is preliminary data.</text>
</comment>
<evidence type="ECO:0000259" key="2">
    <source>
        <dbReference type="Pfam" id="PF01863"/>
    </source>
</evidence>
<evidence type="ECO:0000313" key="4">
    <source>
        <dbReference type="Proteomes" id="UP001589862"/>
    </source>
</evidence>
<organism evidence="3 4">
    <name type="scientific">Micrococcoides hystricis</name>
    <dbReference type="NCBI Taxonomy" id="1572761"/>
    <lineage>
        <taxon>Bacteria</taxon>
        <taxon>Bacillati</taxon>
        <taxon>Actinomycetota</taxon>
        <taxon>Actinomycetes</taxon>
        <taxon>Micrococcales</taxon>
        <taxon>Micrococcaceae</taxon>
        <taxon>Micrococcoides</taxon>
    </lineage>
</organism>
<dbReference type="EMBL" id="JBHLUB010000003">
    <property type="protein sequence ID" value="MFC0581359.1"/>
    <property type="molecule type" value="Genomic_DNA"/>
</dbReference>
<feature type="domain" description="YgjP-like metallopeptidase" evidence="2">
    <location>
        <begin position="6"/>
        <end position="154"/>
    </location>
</feature>
<dbReference type="PANTHER" id="PTHR30399">
    <property type="entry name" value="UNCHARACTERIZED PROTEIN YGJP"/>
    <property type="match status" value="1"/>
</dbReference>
<keyword evidence="4" id="KW-1185">Reference proteome</keyword>
<dbReference type="InterPro" id="IPR053136">
    <property type="entry name" value="UTP_pyrophosphatase-like"/>
</dbReference>